<keyword evidence="3" id="KW-1185">Reference proteome</keyword>
<protein>
    <submittedName>
        <fullName evidence="2">F-box/kelch-repeat protein-like protein</fullName>
    </submittedName>
</protein>
<dbReference type="InterPro" id="IPR001810">
    <property type="entry name" value="F-box_dom"/>
</dbReference>
<evidence type="ECO:0000313" key="3">
    <source>
        <dbReference type="Proteomes" id="UP001567538"/>
    </source>
</evidence>
<dbReference type="CDD" id="cd22157">
    <property type="entry name" value="F-box_AtFBW1-like"/>
    <property type="match status" value="1"/>
</dbReference>
<dbReference type="Pfam" id="PF00646">
    <property type="entry name" value="F-box"/>
    <property type="match status" value="1"/>
</dbReference>
<feature type="domain" description="F-box" evidence="1">
    <location>
        <begin position="1"/>
        <end position="40"/>
    </location>
</feature>
<proteinExistence type="predicted"/>
<dbReference type="InterPro" id="IPR006527">
    <property type="entry name" value="F-box-assoc_dom_typ1"/>
</dbReference>
<dbReference type="AlphaFoldDB" id="A0ABD1IKS0"/>
<comment type="caution">
    <text evidence="2">The sequence shown here is derived from an EMBL/GenBank/DDBJ whole genome shotgun (WGS) entry which is preliminary data.</text>
</comment>
<organism evidence="2 3">
    <name type="scientific">Salvia divinorum</name>
    <name type="common">Maria pastora</name>
    <name type="synonym">Diviner's sage</name>
    <dbReference type="NCBI Taxonomy" id="28513"/>
    <lineage>
        <taxon>Eukaryota</taxon>
        <taxon>Viridiplantae</taxon>
        <taxon>Streptophyta</taxon>
        <taxon>Embryophyta</taxon>
        <taxon>Tracheophyta</taxon>
        <taxon>Spermatophyta</taxon>
        <taxon>Magnoliopsida</taxon>
        <taxon>eudicotyledons</taxon>
        <taxon>Gunneridae</taxon>
        <taxon>Pentapetalae</taxon>
        <taxon>asterids</taxon>
        <taxon>lamiids</taxon>
        <taxon>Lamiales</taxon>
        <taxon>Lamiaceae</taxon>
        <taxon>Nepetoideae</taxon>
        <taxon>Mentheae</taxon>
        <taxon>Salviinae</taxon>
        <taxon>Salvia</taxon>
        <taxon>Salvia subgen. Calosphace</taxon>
    </lineage>
</organism>
<dbReference type="EMBL" id="JBEAFC010000002">
    <property type="protein sequence ID" value="KAL1568148.1"/>
    <property type="molecule type" value="Genomic_DNA"/>
</dbReference>
<gene>
    <name evidence="2" type="ORF">AAHA92_03549</name>
</gene>
<dbReference type="NCBIfam" id="TIGR01640">
    <property type="entry name" value="F_box_assoc_1"/>
    <property type="match status" value="1"/>
</dbReference>
<dbReference type="PROSITE" id="PS50181">
    <property type="entry name" value="FBOX"/>
    <property type="match status" value="1"/>
</dbReference>
<dbReference type="Pfam" id="PF07734">
    <property type="entry name" value="FBA_1"/>
    <property type="match status" value="1"/>
</dbReference>
<name>A0ABD1IKS0_SALDI</name>
<dbReference type="InterPro" id="IPR017451">
    <property type="entry name" value="F-box-assoc_interact_dom"/>
</dbReference>
<evidence type="ECO:0000259" key="1">
    <source>
        <dbReference type="PROSITE" id="PS50181"/>
    </source>
</evidence>
<dbReference type="PANTHER" id="PTHR31672">
    <property type="entry name" value="BNACNNG10540D PROTEIN"/>
    <property type="match status" value="1"/>
</dbReference>
<evidence type="ECO:0000313" key="2">
    <source>
        <dbReference type="EMBL" id="KAL1568148.1"/>
    </source>
</evidence>
<dbReference type="Proteomes" id="UP001567538">
    <property type="component" value="Unassembled WGS sequence"/>
</dbReference>
<dbReference type="InterPro" id="IPR036047">
    <property type="entry name" value="F-box-like_dom_sf"/>
</dbReference>
<dbReference type="SMART" id="SM00256">
    <property type="entry name" value="FBOX"/>
    <property type="match status" value="1"/>
</dbReference>
<dbReference type="Gene3D" id="1.20.1280.50">
    <property type="match status" value="1"/>
</dbReference>
<dbReference type="PANTHER" id="PTHR31672:SF13">
    <property type="entry name" value="F-BOX PROTEIN CPR30-LIKE"/>
    <property type="match status" value="1"/>
</dbReference>
<accession>A0ABD1IKS0</accession>
<reference evidence="2 3" key="1">
    <citation type="submission" date="2024-06" db="EMBL/GenBank/DDBJ databases">
        <title>A chromosome level genome sequence of Diviner's sage (Salvia divinorum).</title>
        <authorList>
            <person name="Ford S.A."/>
            <person name="Ro D.-K."/>
            <person name="Ness R.W."/>
            <person name="Phillips M.A."/>
        </authorList>
    </citation>
    <scope>NUCLEOTIDE SEQUENCE [LARGE SCALE GENOMIC DNA]</scope>
    <source>
        <strain evidence="2">SAF-2024a</strain>
        <tissue evidence="2">Leaf</tissue>
    </source>
</reference>
<dbReference type="InterPro" id="IPR050796">
    <property type="entry name" value="SCF_F-box_component"/>
</dbReference>
<sequence length="367" mass="42535">MIDDVFPGILLHLPVQSLLRFRAVCKSWRCIIDSPAFRKLHIHTNNCNKSEDAIFLHARFYNNGVQVQHNGRSLILKETAHFKDVEWPEYDLEEGASFYEPVKGLICVNYLDYRVPMAICNPFLGQFKIIPALAESDSCSYMITRRSAAVGFDGDEDYKVVQLLECEIDSGIHAHIYSSKTGAWKELVGDGGMLDDMEFCRKHSPMKSACKNGYFAHWCVYGRREGRYGLERYSLILSFNMRNEEFEIIDCGADYATTQYFSEGEHSFLRFDFHLSFENFVQIYKSSFEGEKLSWNPVMHVEVTSLETPPQWSNGCALFVVYNDVFVYDYRARKFIGITPRRNIRESKSRLSNEKFFEHRGSFVSPM</sequence>
<dbReference type="SUPFAM" id="SSF81383">
    <property type="entry name" value="F-box domain"/>
    <property type="match status" value="1"/>
</dbReference>